<dbReference type="KEGG" id="aarg:Aargi30884_14060"/>
<dbReference type="Pfam" id="PF00575">
    <property type="entry name" value="S1"/>
    <property type="match status" value="1"/>
</dbReference>
<gene>
    <name evidence="8 12" type="primary">rnr</name>
    <name evidence="12" type="ORF">Aargi30884_14060</name>
</gene>
<keyword evidence="7 8" id="KW-0694">RNA-binding</keyword>
<dbReference type="PROSITE" id="PS01175">
    <property type="entry name" value="RIBONUCLEASE_II"/>
    <property type="match status" value="1"/>
</dbReference>
<dbReference type="NCBIfam" id="TIGR02063">
    <property type="entry name" value="RNase_R"/>
    <property type="match status" value="1"/>
</dbReference>
<dbReference type="InterPro" id="IPR022966">
    <property type="entry name" value="RNase_II/R_CS"/>
</dbReference>
<dbReference type="PROSITE" id="PS50126">
    <property type="entry name" value="S1"/>
    <property type="match status" value="1"/>
</dbReference>
<evidence type="ECO:0000313" key="13">
    <source>
        <dbReference type="Proteomes" id="UP000464754"/>
    </source>
</evidence>
<keyword evidence="4 8" id="KW-0540">Nuclease</keyword>
<evidence type="ECO:0000256" key="3">
    <source>
        <dbReference type="ARBA" id="ARBA00022490"/>
    </source>
</evidence>
<evidence type="ECO:0000256" key="5">
    <source>
        <dbReference type="ARBA" id="ARBA00022801"/>
    </source>
</evidence>
<evidence type="ECO:0000256" key="10">
    <source>
        <dbReference type="SAM" id="MobiDB-lite"/>
    </source>
</evidence>
<feature type="compositionally biased region" description="Basic residues" evidence="10">
    <location>
        <begin position="720"/>
        <end position="732"/>
    </location>
</feature>
<keyword evidence="5 8" id="KW-0378">Hydrolase</keyword>
<dbReference type="CDD" id="cd04471">
    <property type="entry name" value="S1_RNase_R"/>
    <property type="match status" value="1"/>
</dbReference>
<dbReference type="Pfam" id="PF00773">
    <property type="entry name" value="RNB"/>
    <property type="match status" value="1"/>
</dbReference>
<dbReference type="GO" id="GO:0005829">
    <property type="term" value="C:cytosol"/>
    <property type="evidence" value="ECO:0007669"/>
    <property type="project" value="TreeGrafter"/>
</dbReference>
<dbReference type="GO" id="GO:0003723">
    <property type="term" value="F:RNA binding"/>
    <property type="evidence" value="ECO:0007669"/>
    <property type="project" value="UniProtKB-UniRule"/>
</dbReference>
<protein>
    <recommendedName>
        <fullName evidence="8">Ribonuclease R</fullName>
        <shortName evidence="8">RNase R</shortName>
        <ecNumber evidence="8">3.1.13.1</ecNumber>
    </recommendedName>
</protein>
<feature type="coiled-coil region" evidence="9">
    <location>
        <begin position="581"/>
        <end position="608"/>
    </location>
</feature>
<keyword evidence="3 8" id="KW-0963">Cytoplasm</keyword>
<dbReference type="SMART" id="SM00955">
    <property type="entry name" value="RNB"/>
    <property type="match status" value="1"/>
</dbReference>
<dbReference type="NCBIfam" id="TIGR00358">
    <property type="entry name" value="3_prime_RNase"/>
    <property type="match status" value="1"/>
</dbReference>
<dbReference type="Proteomes" id="UP000464754">
    <property type="component" value="Chromosome"/>
</dbReference>
<dbReference type="SUPFAM" id="SSF50249">
    <property type="entry name" value="Nucleic acid-binding proteins"/>
    <property type="match status" value="4"/>
</dbReference>
<dbReference type="HAMAP" id="MF_01895">
    <property type="entry name" value="RNase_R"/>
    <property type="match status" value="1"/>
</dbReference>
<sequence>MKKKMEILDLLHDSSYKGMTTAELSCYFQMEDSASFTELLKYLNELEGERLIARDSRERYFLSSHLGYVTGTLRVNPKGFGFVDTTDTSFYIAKEALGLGMDKDIVYAKSWTNNDGSVEGEVIDVIEHHITHIVGVVKIKEGRRYFLPDSPILNRRFRITNYEDFHLVNDSKVLLKIDSYGATLKCHIEKEIGYKYDPGIDILSVLLEKDINPEFSDAVMKEVMQIEETVQDEELRNREDLRSLLTITIDGEDARDLDDAISIERIPEGYRLYVHIADVSYYVREGSEIDKEAYHRGTSVYVVDRVVPMLPHALCNGICSLNPHVDRLTLTCQMDINRKGDVINYKIFPSVINSNERMTYTNVNKILEGDEKVQKRYPYLLDMCIQMKVLSDIIRRRREKLGAIDFDTREAKILVDEKGKPKDIVLRERKDAERMIEDFMIAANETVATHAKWMEIPSMYRVHEQPEPKKIREFARVAKVLGYTFQGGIQNVYPMQLQSLLKEAKGQDNYFVLSSFMLRSMQKARYDNRCLGHFGLALKEYLHFTSPIRRYPDLIVHRMLRKYVFNSNTNTEKMNSDEKWCEEAAIQASDRERNAVDAEREVDDMKKAEYMEKYVGSVFDGVVSGITKFGMFVELENTVEGLVHIASLQDDYYHYDETTHSLIGEHTAKVYRMGQHVHVKCIGADRFKREVDFEVLVQKSKKKSPPLKQQKRLAKQDRTRNRKRRKRKGGRL</sequence>
<dbReference type="RefSeq" id="WP_163051824.1">
    <property type="nucleotide sequence ID" value="NZ_AP019695.1"/>
</dbReference>
<organism evidence="12 13">
    <name type="scientific">Amedibacterium intestinale</name>
    <dbReference type="NCBI Taxonomy" id="2583452"/>
    <lineage>
        <taxon>Bacteria</taxon>
        <taxon>Bacillati</taxon>
        <taxon>Bacillota</taxon>
        <taxon>Erysipelotrichia</taxon>
        <taxon>Erysipelotrichales</taxon>
        <taxon>Erysipelotrichaceae</taxon>
        <taxon>Amedibacterium</taxon>
    </lineage>
</organism>
<evidence type="ECO:0000256" key="6">
    <source>
        <dbReference type="ARBA" id="ARBA00022839"/>
    </source>
</evidence>
<dbReference type="InterPro" id="IPR013223">
    <property type="entry name" value="RNase_B_OB_dom"/>
</dbReference>
<evidence type="ECO:0000256" key="7">
    <source>
        <dbReference type="ARBA" id="ARBA00022884"/>
    </source>
</evidence>
<feature type="domain" description="S1 motif" evidence="11">
    <location>
        <begin position="616"/>
        <end position="696"/>
    </location>
</feature>
<dbReference type="InterPro" id="IPR050180">
    <property type="entry name" value="RNR_Ribonuclease"/>
</dbReference>
<dbReference type="InterPro" id="IPR001900">
    <property type="entry name" value="RNase_II/R"/>
</dbReference>
<accession>A0A6N4TIA8</accession>
<keyword evidence="9" id="KW-0175">Coiled coil</keyword>
<evidence type="ECO:0000313" key="12">
    <source>
        <dbReference type="EMBL" id="BBK22503.1"/>
    </source>
</evidence>
<dbReference type="Pfam" id="PF08206">
    <property type="entry name" value="OB_RNB"/>
    <property type="match status" value="1"/>
</dbReference>
<comment type="catalytic activity">
    <reaction evidence="1 8">
        <text>Exonucleolytic cleavage in the 3'- to 5'-direction to yield nucleoside 5'-phosphates.</text>
        <dbReference type="EC" id="3.1.13.1"/>
    </reaction>
</comment>
<dbReference type="InterPro" id="IPR004476">
    <property type="entry name" value="RNase_II/RNase_R"/>
</dbReference>
<evidence type="ECO:0000256" key="2">
    <source>
        <dbReference type="ARBA" id="ARBA00004496"/>
    </source>
</evidence>
<dbReference type="EMBL" id="AP019695">
    <property type="protein sequence ID" value="BBK22503.1"/>
    <property type="molecule type" value="Genomic_DNA"/>
</dbReference>
<dbReference type="InterPro" id="IPR003029">
    <property type="entry name" value="S1_domain"/>
</dbReference>
<name>A0A6N4TIA8_9FIRM</name>
<evidence type="ECO:0000256" key="9">
    <source>
        <dbReference type="SAM" id="Coils"/>
    </source>
</evidence>
<dbReference type="InterPro" id="IPR011805">
    <property type="entry name" value="RNase_R"/>
</dbReference>
<dbReference type="GO" id="GO:0008859">
    <property type="term" value="F:exoribonuclease II activity"/>
    <property type="evidence" value="ECO:0007669"/>
    <property type="project" value="UniProtKB-UniRule"/>
</dbReference>
<dbReference type="EC" id="3.1.13.1" evidence="8"/>
<evidence type="ECO:0000256" key="4">
    <source>
        <dbReference type="ARBA" id="ARBA00022722"/>
    </source>
</evidence>
<dbReference type="AlphaFoldDB" id="A0A6N4TIA8"/>
<feature type="compositionally biased region" description="Basic residues" evidence="10">
    <location>
        <begin position="699"/>
        <end position="713"/>
    </location>
</feature>
<comment type="similarity">
    <text evidence="8">Belongs to the RNR ribonuclease family. RNase R subfamily.</text>
</comment>
<dbReference type="Gene3D" id="2.40.50.140">
    <property type="entry name" value="Nucleic acid-binding proteins"/>
    <property type="match status" value="2"/>
</dbReference>
<dbReference type="GO" id="GO:0006402">
    <property type="term" value="P:mRNA catabolic process"/>
    <property type="evidence" value="ECO:0007669"/>
    <property type="project" value="TreeGrafter"/>
</dbReference>
<feature type="region of interest" description="Disordered" evidence="10">
    <location>
        <begin position="699"/>
        <end position="732"/>
    </location>
</feature>
<comment type="function">
    <text evidence="8">3'-5' exoribonuclease that releases 5'-nucleoside monophosphates and is involved in maturation of structured RNAs.</text>
</comment>
<dbReference type="InterPro" id="IPR012340">
    <property type="entry name" value="NA-bd_OB-fold"/>
</dbReference>
<evidence type="ECO:0000256" key="1">
    <source>
        <dbReference type="ARBA" id="ARBA00001849"/>
    </source>
</evidence>
<dbReference type="PANTHER" id="PTHR23355">
    <property type="entry name" value="RIBONUCLEASE"/>
    <property type="match status" value="1"/>
</dbReference>
<evidence type="ECO:0000259" key="11">
    <source>
        <dbReference type="PROSITE" id="PS50126"/>
    </source>
</evidence>
<dbReference type="PANTHER" id="PTHR23355:SF9">
    <property type="entry name" value="DIS3-LIKE EXONUCLEASE 2"/>
    <property type="match status" value="1"/>
</dbReference>
<keyword evidence="13" id="KW-1185">Reference proteome</keyword>
<proteinExistence type="inferred from homology"/>
<comment type="subcellular location">
    <subcellularLocation>
        <location evidence="2 8">Cytoplasm</location>
    </subcellularLocation>
</comment>
<dbReference type="SMART" id="SM00316">
    <property type="entry name" value="S1"/>
    <property type="match status" value="1"/>
</dbReference>
<keyword evidence="6 8" id="KW-0269">Exonuclease</keyword>
<evidence type="ECO:0000256" key="8">
    <source>
        <dbReference type="HAMAP-Rule" id="MF_01895"/>
    </source>
</evidence>
<reference evidence="13" key="1">
    <citation type="submission" date="2019-05" db="EMBL/GenBank/DDBJ databases">
        <title>Complete genome sequencing of Absiella argi strain JCM 30884.</title>
        <authorList>
            <person name="Sakamoto M."/>
            <person name="Murakami T."/>
            <person name="Mori H."/>
        </authorList>
    </citation>
    <scope>NUCLEOTIDE SEQUENCE [LARGE SCALE GENOMIC DNA]</scope>
    <source>
        <strain evidence="13">JCM 30884</strain>
    </source>
</reference>